<dbReference type="PROSITE" id="PS00028">
    <property type="entry name" value="ZINC_FINGER_C2H2_1"/>
    <property type="match status" value="1"/>
</dbReference>
<dbReference type="PROSITE" id="PS50030">
    <property type="entry name" value="UBA"/>
    <property type="match status" value="1"/>
</dbReference>
<dbReference type="Pfam" id="PF22562">
    <property type="entry name" value="UBA_7"/>
    <property type="match status" value="1"/>
</dbReference>
<dbReference type="InterPro" id="IPR041923">
    <property type="entry name" value="UBA_UBXN1"/>
</dbReference>
<dbReference type="AlphaFoldDB" id="A0AAV2AKU6"/>
<dbReference type="InterPro" id="IPR009060">
    <property type="entry name" value="UBA-like_sf"/>
</dbReference>
<dbReference type="CDD" id="cd14302">
    <property type="entry name" value="UBA_UBXN1"/>
    <property type="match status" value="1"/>
</dbReference>
<protein>
    <recommendedName>
        <fullName evidence="12">UBX domain-containing protein 1</fullName>
    </recommendedName>
</protein>
<evidence type="ECO:0008006" key="12">
    <source>
        <dbReference type="Google" id="ProtNLM"/>
    </source>
</evidence>
<name>A0AAV2AKU6_9ARAC</name>
<keyword evidence="2" id="KW-0963">Cytoplasm</keyword>
<dbReference type="EMBL" id="CAXIEN010000172">
    <property type="protein sequence ID" value="CAL1283829.1"/>
    <property type="molecule type" value="Genomic_DNA"/>
</dbReference>
<reference evidence="10 11" key="1">
    <citation type="submission" date="2024-04" db="EMBL/GenBank/DDBJ databases">
        <authorList>
            <person name="Rising A."/>
            <person name="Reimegard J."/>
            <person name="Sonavane S."/>
            <person name="Akerstrom W."/>
            <person name="Nylinder S."/>
            <person name="Hedman E."/>
            <person name="Kallberg Y."/>
        </authorList>
    </citation>
    <scope>NUCLEOTIDE SEQUENCE [LARGE SCALE GENOMIC DNA]</scope>
</reference>
<feature type="domain" description="UBX" evidence="8">
    <location>
        <begin position="249"/>
        <end position="327"/>
    </location>
</feature>
<dbReference type="GO" id="GO:0031397">
    <property type="term" value="P:negative regulation of protein ubiquitination"/>
    <property type="evidence" value="ECO:0007669"/>
    <property type="project" value="TreeGrafter"/>
</dbReference>
<feature type="region of interest" description="Disordered" evidence="6">
    <location>
        <begin position="149"/>
        <end position="197"/>
    </location>
</feature>
<keyword evidence="11" id="KW-1185">Reference proteome</keyword>
<comment type="caution">
    <text evidence="10">The sequence shown here is derived from an EMBL/GenBank/DDBJ whole genome shotgun (WGS) entry which is preliminary data.</text>
</comment>
<dbReference type="GO" id="GO:0032435">
    <property type="term" value="P:negative regulation of proteasomal ubiquitin-dependent protein catabolic process"/>
    <property type="evidence" value="ECO:0007669"/>
    <property type="project" value="TreeGrafter"/>
</dbReference>
<dbReference type="InterPro" id="IPR001012">
    <property type="entry name" value="UBX_dom"/>
</dbReference>
<dbReference type="SMART" id="SM00165">
    <property type="entry name" value="UBA"/>
    <property type="match status" value="1"/>
</dbReference>
<dbReference type="SMART" id="SM00166">
    <property type="entry name" value="UBX"/>
    <property type="match status" value="1"/>
</dbReference>
<evidence type="ECO:0000259" key="8">
    <source>
        <dbReference type="PROSITE" id="PS50033"/>
    </source>
</evidence>
<dbReference type="Pfam" id="PF00789">
    <property type="entry name" value="UBX"/>
    <property type="match status" value="1"/>
</dbReference>
<dbReference type="SUPFAM" id="SSF46934">
    <property type="entry name" value="UBA-like"/>
    <property type="match status" value="1"/>
</dbReference>
<keyword evidence="4" id="KW-0862">Zinc</keyword>
<dbReference type="PROSITE" id="PS50033">
    <property type="entry name" value="UBX"/>
    <property type="match status" value="1"/>
</dbReference>
<feature type="compositionally biased region" description="Basic and acidic residues" evidence="6">
    <location>
        <begin position="180"/>
        <end position="197"/>
    </location>
</feature>
<evidence type="ECO:0000259" key="7">
    <source>
        <dbReference type="PROSITE" id="PS50030"/>
    </source>
</evidence>
<evidence type="ECO:0000256" key="5">
    <source>
        <dbReference type="SAM" id="Coils"/>
    </source>
</evidence>
<feature type="region of interest" description="Disordered" evidence="6">
    <location>
        <begin position="113"/>
        <end position="136"/>
    </location>
</feature>
<keyword evidence="4" id="KW-0863">Zinc-finger</keyword>
<comment type="subcellular location">
    <subcellularLocation>
        <location evidence="1">Cytoplasm</location>
    </subcellularLocation>
</comment>
<evidence type="ECO:0000259" key="9">
    <source>
        <dbReference type="PROSITE" id="PS50157"/>
    </source>
</evidence>
<feature type="domain" description="C2H2-type" evidence="9">
    <location>
        <begin position="92"/>
        <end position="121"/>
    </location>
</feature>
<evidence type="ECO:0000256" key="6">
    <source>
        <dbReference type="SAM" id="MobiDB-lite"/>
    </source>
</evidence>
<dbReference type="Gene3D" id="3.10.20.90">
    <property type="entry name" value="Phosphatidylinositol 3-kinase Catalytic Subunit, Chain A, domain 1"/>
    <property type="match status" value="1"/>
</dbReference>
<proteinExistence type="predicted"/>
<dbReference type="GO" id="GO:1903094">
    <property type="term" value="P:negative regulation of protein K48-linked deubiquitination"/>
    <property type="evidence" value="ECO:0007669"/>
    <property type="project" value="TreeGrafter"/>
</dbReference>
<dbReference type="PANTHER" id="PTHR46340:SF1">
    <property type="entry name" value="UBX DOMAIN-CONTAINING PROTEIN 1"/>
    <property type="match status" value="1"/>
</dbReference>
<evidence type="ECO:0000313" key="11">
    <source>
        <dbReference type="Proteomes" id="UP001497382"/>
    </source>
</evidence>
<dbReference type="SUPFAM" id="SSF54236">
    <property type="entry name" value="Ubiquitin-like"/>
    <property type="match status" value="1"/>
</dbReference>
<dbReference type="GO" id="GO:0008270">
    <property type="term" value="F:zinc ion binding"/>
    <property type="evidence" value="ECO:0007669"/>
    <property type="project" value="UniProtKB-KW"/>
</dbReference>
<dbReference type="Gene3D" id="1.10.8.10">
    <property type="entry name" value="DNA helicase RuvA subunit, C-terminal domain"/>
    <property type="match status" value="1"/>
</dbReference>
<keyword evidence="3 5" id="KW-0175">Coiled coil</keyword>
<evidence type="ECO:0000256" key="4">
    <source>
        <dbReference type="PROSITE-ProRule" id="PRU00042"/>
    </source>
</evidence>
<dbReference type="InterPro" id="IPR029071">
    <property type="entry name" value="Ubiquitin-like_domsf"/>
</dbReference>
<feature type="coiled-coil region" evidence="5">
    <location>
        <begin position="57"/>
        <end position="84"/>
    </location>
</feature>
<feature type="compositionally biased region" description="Basic and acidic residues" evidence="6">
    <location>
        <begin position="149"/>
        <end position="171"/>
    </location>
</feature>
<evidence type="ECO:0000313" key="10">
    <source>
        <dbReference type="EMBL" id="CAL1283829.1"/>
    </source>
</evidence>
<dbReference type="Proteomes" id="UP001497382">
    <property type="component" value="Unassembled WGS sequence"/>
</dbReference>
<dbReference type="InterPro" id="IPR015940">
    <property type="entry name" value="UBA"/>
</dbReference>
<gene>
    <name evidence="10" type="ORF">LARSCL_LOCUS12831</name>
</gene>
<organism evidence="10 11">
    <name type="scientific">Larinioides sclopetarius</name>
    <dbReference type="NCBI Taxonomy" id="280406"/>
    <lineage>
        <taxon>Eukaryota</taxon>
        <taxon>Metazoa</taxon>
        <taxon>Ecdysozoa</taxon>
        <taxon>Arthropoda</taxon>
        <taxon>Chelicerata</taxon>
        <taxon>Arachnida</taxon>
        <taxon>Araneae</taxon>
        <taxon>Araneomorphae</taxon>
        <taxon>Entelegynae</taxon>
        <taxon>Araneoidea</taxon>
        <taxon>Araneidae</taxon>
        <taxon>Larinioides</taxon>
    </lineage>
</organism>
<evidence type="ECO:0000256" key="1">
    <source>
        <dbReference type="ARBA" id="ARBA00004496"/>
    </source>
</evidence>
<dbReference type="GO" id="GO:0005634">
    <property type="term" value="C:nucleus"/>
    <property type="evidence" value="ECO:0007669"/>
    <property type="project" value="TreeGrafter"/>
</dbReference>
<dbReference type="GO" id="GO:0036435">
    <property type="term" value="F:K48-linked polyubiquitin modification-dependent protein binding"/>
    <property type="evidence" value="ECO:0007669"/>
    <property type="project" value="TreeGrafter"/>
</dbReference>
<accession>A0AAV2AKU6</accession>
<dbReference type="PANTHER" id="PTHR46340">
    <property type="entry name" value="UBX DOMAIN-CONTAINING PROTEIN 1"/>
    <property type="match status" value="1"/>
</dbReference>
<feature type="compositionally biased region" description="Basic and acidic residues" evidence="6">
    <location>
        <begin position="124"/>
        <end position="136"/>
    </location>
</feature>
<sequence length="331" mass="37840">MSDLSMLMDMGFDKSQAERALQVTGNKGVEPAMEWLLAHADVNEPIPQETFSDGEKSEGLQTQMEITESENDDHNEAVKVLDEELAAQAKSLKCDECNKKFRTDSEVEFHAVKTGHQSFSESSEEIKPLSEEEKKEQIKKLETIIKQRRAEREEQEKKEALEKEISRRKTGQEITQVRQKMQEEEMKQLAEAKRREKLEAKQARQRVLEQIERDKQARREKFNMPNPNPPATSPSEPPKAIVTPATPIENYDQTRIQVRLMNGECLTHSFSPNEELAAVRLFVQMNRSGDPTPFSLMTNFPKKVFTEEDMNTPLSKLGLVPSAVLIVCKPQ</sequence>
<keyword evidence="4" id="KW-0479">Metal-binding</keyword>
<dbReference type="PROSITE" id="PS50157">
    <property type="entry name" value="ZINC_FINGER_C2H2_2"/>
    <property type="match status" value="1"/>
</dbReference>
<feature type="compositionally biased region" description="Pro residues" evidence="6">
    <location>
        <begin position="226"/>
        <end position="237"/>
    </location>
</feature>
<feature type="domain" description="UBA" evidence="7">
    <location>
        <begin position="1"/>
        <end position="39"/>
    </location>
</feature>
<feature type="region of interest" description="Disordered" evidence="6">
    <location>
        <begin position="214"/>
        <end position="239"/>
    </location>
</feature>
<evidence type="ECO:0000256" key="3">
    <source>
        <dbReference type="ARBA" id="ARBA00023054"/>
    </source>
</evidence>
<dbReference type="GO" id="GO:0005737">
    <property type="term" value="C:cytoplasm"/>
    <property type="evidence" value="ECO:0007669"/>
    <property type="project" value="UniProtKB-SubCell"/>
</dbReference>
<evidence type="ECO:0000256" key="2">
    <source>
        <dbReference type="ARBA" id="ARBA00022490"/>
    </source>
</evidence>
<dbReference type="InterPro" id="IPR013087">
    <property type="entry name" value="Znf_C2H2_type"/>
</dbReference>